<evidence type="ECO:0000259" key="9">
    <source>
        <dbReference type="PROSITE" id="PS50089"/>
    </source>
</evidence>
<evidence type="ECO:0000256" key="2">
    <source>
        <dbReference type="ARBA" id="ARBA00012251"/>
    </source>
</evidence>
<comment type="catalytic activity">
    <reaction evidence="1">
        <text>[E2 ubiquitin-conjugating enzyme]-S-ubiquitinyl-L-cysteine + [acceptor protein]-L-lysine = [E2 ubiquitin-conjugating enzyme]-L-cysteine + [acceptor protein]-N(6)-ubiquitinyl-L-lysine.</text>
        <dbReference type="EC" id="2.3.2.31"/>
    </reaction>
</comment>
<keyword evidence="6" id="KW-0862">Zinc</keyword>
<dbReference type="Proteomes" id="UP001224775">
    <property type="component" value="Unassembled WGS sequence"/>
</dbReference>
<gene>
    <name evidence="11" type="ORF">QTG54_010670</name>
</gene>
<proteinExistence type="predicted"/>
<reference evidence="11" key="1">
    <citation type="submission" date="2023-06" db="EMBL/GenBank/DDBJ databases">
        <title>Survivors Of The Sea: Transcriptome response of Skeletonema marinoi to long-term dormancy.</title>
        <authorList>
            <person name="Pinder M.I.M."/>
            <person name="Kourtchenko O."/>
            <person name="Robertson E.K."/>
            <person name="Larsson T."/>
            <person name="Maumus F."/>
            <person name="Osuna-Cruz C.M."/>
            <person name="Vancaester E."/>
            <person name="Stenow R."/>
            <person name="Vandepoele K."/>
            <person name="Ploug H."/>
            <person name="Bruchert V."/>
            <person name="Godhe A."/>
            <person name="Topel M."/>
        </authorList>
    </citation>
    <scope>NUCLEOTIDE SEQUENCE</scope>
    <source>
        <strain evidence="11">R05AC</strain>
    </source>
</reference>
<dbReference type="InterPro" id="IPR001841">
    <property type="entry name" value="Znf_RING"/>
</dbReference>
<evidence type="ECO:0000256" key="1">
    <source>
        <dbReference type="ARBA" id="ARBA00001798"/>
    </source>
</evidence>
<dbReference type="SUPFAM" id="SSF90209">
    <property type="entry name" value="Ran binding protein zinc finger-like"/>
    <property type="match status" value="1"/>
</dbReference>
<dbReference type="PROSITE" id="PS01358">
    <property type="entry name" value="ZF_RANBP2_1"/>
    <property type="match status" value="1"/>
</dbReference>
<dbReference type="GO" id="GO:0008270">
    <property type="term" value="F:zinc ion binding"/>
    <property type="evidence" value="ECO:0007669"/>
    <property type="project" value="UniProtKB-KW"/>
</dbReference>
<dbReference type="PROSITE" id="PS50089">
    <property type="entry name" value="ZF_RING_2"/>
    <property type="match status" value="1"/>
</dbReference>
<evidence type="ECO:0000259" key="10">
    <source>
        <dbReference type="PROSITE" id="PS50199"/>
    </source>
</evidence>
<feature type="region of interest" description="Disordered" evidence="8">
    <location>
        <begin position="29"/>
        <end position="48"/>
    </location>
</feature>
<dbReference type="SUPFAM" id="SSF57850">
    <property type="entry name" value="RING/U-box"/>
    <property type="match status" value="1"/>
</dbReference>
<feature type="region of interest" description="Disordered" evidence="8">
    <location>
        <begin position="400"/>
        <end position="463"/>
    </location>
</feature>
<evidence type="ECO:0000313" key="12">
    <source>
        <dbReference type="Proteomes" id="UP001224775"/>
    </source>
</evidence>
<evidence type="ECO:0000256" key="4">
    <source>
        <dbReference type="ARBA" id="ARBA00022723"/>
    </source>
</evidence>
<feature type="region of interest" description="Disordered" evidence="8">
    <location>
        <begin position="336"/>
        <end position="360"/>
    </location>
</feature>
<dbReference type="InterPro" id="IPR001876">
    <property type="entry name" value="Znf_RanBP2"/>
</dbReference>
<feature type="domain" description="RanBP2-type" evidence="10">
    <location>
        <begin position="463"/>
        <end position="491"/>
    </location>
</feature>
<feature type="domain" description="RING-type" evidence="9">
    <location>
        <begin position="253"/>
        <end position="310"/>
    </location>
</feature>
<keyword evidence="12" id="KW-1185">Reference proteome</keyword>
<feature type="compositionally biased region" description="Low complexity" evidence="8">
    <location>
        <begin position="9"/>
        <end position="21"/>
    </location>
</feature>
<dbReference type="Gene3D" id="2.30.30.380">
    <property type="entry name" value="Zn-finger domain of Sec23/24"/>
    <property type="match status" value="1"/>
</dbReference>
<evidence type="ECO:0000256" key="3">
    <source>
        <dbReference type="ARBA" id="ARBA00017887"/>
    </source>
</evidence>
<dbReference type="GO" id="GO:0061630">
    <property type="term" value="F:ubiquitin protein ligase activity"/>
    <property type="evidence" value="ECO:0007669"/>
    <property type="project" value="UniProtKB-EC"/>
</dbReference>
<keyword evidence="5 7" id="KW-0863">Zinc-finger</keyword>
<evidence type="ECO:0000256" key="8">
    <source>
        <dbReference type="SAM" id="MobiDB-lite"/>
    </source>
</evidence>
<dbReference type="AlphaFoldDB" id="A0AAD8Y3V0"/>
<dbReference type="InterPro" id="IPR017907">
    <property type="entry name" value="Znf_RING_CS"/>
</dbReference>
<organism evidence="11 12">
    <name type="scientific">Skeletonema marinoi</name>
    <dbReference type="NCBI Taxonomy" id="267567"/>
    <lineage>
        <taxon>Eukaryota</taxon>
        <taxon>Sar</taxon>
        <taxon>Stramenopiles</taxon>
        <taxon>Ochrophyta</taxon>
        <taxon>Bacillariophyta</taxon>
        <taxon>Coscinodiscophyceae</taxon>
        <taxon>Thalassiosirophycidae</taxon>
        <taxon>Thalassiosirales</taxon>
        <taxon>Skeletonemataceae</taxon>
        <taxon>Skeletonema</taxon>
        <taxon>Skeletonema marinoi-dohrnii complex</taxon>
    </lineage>
</organism>
<dbReference type="PROSITE" id="PS00518">
    <property type="entry name" value="ZF_RING_1"/>
    <property type="match status" value="1"/>
</dbReference>
<dbReference type="PROSITE" id="PS50199">
    <property type="entry name" value="ZF_RANBP2_2"/>
    <property type="match status" value="1"/>
</dbReference>
<feature type="compositionally biased region" description="Polar residues" evidence="8">
    <location>
        <begin position="339"/>
        <end position="360"/>
    </location>
</feature>
<feature type="compositionally biased region" description="Basic and acidic residues" evidence="8">
    <location>
        <begin position="400"/>
        <end position="415"/>
    </location>
</feature>
<dbReference type="EMBL" id="JATAAI010000020">
    <property type="protein sequence ID" value="KAK1738640.1"/>
    <property type="molecule type" value="Genomic_DNA"/>
</dbReference>
<comment type="caution">
    <text evidence="11">The sequence shown here is derived from an EMBL/GenBank/DDBJ whole genome shotgun (WGS) entry which is preliminary data.</text>
</comment>
<feature type="region of interest" description="Disordered" evidence="8">
    <location>
        <begin position="1"/>
        <end position="21"/>
    </location>
</feature>
<protein>
    <recommendedName>
        <fullName evidence="3">RanBP-type and C3HC4-type zinc finger-containing protein 1</fullName>
        <ecNumber evidence="2">2.3.2.31</ecNumber>
    </recommendedName>
</protein>
<name>A0AAD8Y3V0_9STRA</name>
<evidence type="ECO:0000313" key="11">
    <source>
        <dbReference type="EMBL" id="KAK1738640.1"/>
    </source>
</evidence>
<dbReference type="EC" id="2.3.2.31" evidence="2"/>
<evidence type="ECO:0000256" key="6">
    <source>
        <dbReference type="ARBA" id="ARBA00022833"/>
    </source>
</evidence>
<dbReference type="SMART" id="SM00547">
    <property type="entry name" value="ZnF_RBZ"/>
    <property type="match status" value="1"/>
</dbReference>
<evidence type="ECO:0000256" key="5">
    <source>
        <dbReference type="ARBA" id="ARBA00022771"/>
    </source>
</evidence>
<sequence>MAGKKRAAEPSSTSAKKAATKGAATAAAKEYLQGDKHKNKKKIGSNSAAADDNKKYHILKLIPIKQEECIALLKKKNVDCGGPQIDSDDKIKRSPFKLMLPLNCKDIDFVYDYDSGDESTNTGKRSKKPDYIRYWSPDDDNENYSVVMKLGRFQMNPHNSKLSRKLCYVGLRNDGEAWISMCQKPSDHLVHVDGKIIEEPKGVQVLSLHNGTVLSLFGQTGFAYRVEIQSSVLANKKHVLSRIDDVLTKYNMCCVCRDPYEVGLDSTSEARLPIKGTCGHAMCEECLDRYFASSLSGKRKLRYINCPECREKSFDVQNKVNDRLLCDLLKARAPKANSEGGNSQVIDKLGTNRSQQQSSEVAMLRKKIEELSKKIEELSKRNEELEKLASENAHLKKRIEEFESNPKEADQKMAESDDSDFRDDEEVDVESLPEQSEHAHGLEMGNKSKVPDTSEEQVDSSAPANKWACTSCTFLNMMRRKKCEVCGQRRK</sequence>
<feature type="compositionally biased region" description="Acidic residues" evidence="8">
    <location>
        <begin position="416"/>
        <end position="431"/>
    </location>
</feature>
<evidence type="ECO:0000256" key="7">
    <source>
        <dbReference type="PROSITE-ProRule" id="PRU00322"/>
    </source>
</evidence>
<dbReference type="InterPro" id="IPR036443">
    <property type="entry name" value="Znf_RanBP2_sf"/>
</dbReference>
<dbReference type="InterPro" id="IPR013083">
    <property type="entry name" value="Znf_RING/FYVE/PHD"/>
</dbReference>
<keyword evidence="4" id="KW-0479">Metal-binding</keyword>
<accession>A0AAD8Y3V0</accession>
<dbReference type="SMART" id="SM00184">
    <property type="entry name" value="RING"/>
    <property type="match status" value="1"/>
</dbReference>
<dbReference type="Gene3D" id="3.30.40.10">
    <property type="entry name" value="Zinc/RING finger domain, C3HC4 (zinc finger)"/>
    <property type="match status" value="1"/>
</dbReference>